<evidence type="ECO:0000313" key="13">
    <source>
        <dbReference type="Proteomes" id="UP001597218"/>
    </source>
</evidence>
<dbReference type="InterPro" id="IPR017846">
    <property type="entry name" value="Nict_dMeBzImd_PRibTrfase_bact"/>
</dbReference>
<evidence type="ECO:0000256" key="9">
    <source>
        <dbReference type="ARBA" id="ARBA00030686"/>
    </source>
</evidence>
<dbReference type="CDD" id="cd02439">
    <property type="entry name" value="DMB-PRT_CobT"/>
    <property type="match status" value="1"/>
</dbReference>
<dbReference type="PANTHER" id="PTHR43463:SF1">
    <property type="entry name" value="NICOTINATE-NUCLEOTIDE--DIMETHYLBENZIMIDAZOLE PHOSPHORIBOSYLTRANSFERASE"/>
    <property type="match status" value="1"/>
</dbReference>
<evidence type="ECO:0000256" key="7">
    <source>
        <dbReference type="ARBA" id="ARBA00022676"/>
    </source>
</evidence>
<dbReference type="Pfam" id="PF02277">
    <property type="entry name" value="DBI_PRT"/>
    <property type="match status" value="1"/>
</dbReference>
<evidence type="ECO:0000256" key="8">
    <source>
        <dbReference type="ARBA" id="ARBA00022679"/>
    </source>
</evidence>
<evidence type="ECO:0000256" key="1">
    <source>
        <dbReference type="ARBA" id="ARBA00002197"/>
    </source>
</evidence>
<dbReference type="HAMAP" id="MF_00230">
    <property type="entry name" value="CobT"/>
    <property type="match status" value="1"/>
</dbReference>
<dbReference type="NCBIfam" id="NF000996">
    <property type="entry name" value="PRK00105.1"/>
    <property type="match status" value="1"/>
</dbReference>
<dbReference type="GO" id="GO:0008939">
    <property type="term" value="F:nicotinate-nucleotide-dimethylbenzimidazole phosphoribosyltransferase activity"/>
    <property type="evidence" value="ECO:0007669"/>
    <property type="project" value="UniProtKB-EC"/>
</dbReference>
<sequence length="345" mass="36235">MIDLQIPSVHKNVGESAANYIETLTKPSGSLGRLEQIAIDLAKMTGNEFPNITPPGILVFAADHGIVNEGVSAYPQDVTKQMVTNMVDGGAAINVFGRQIGAEFRIVDIGVVTDVSEKEVINRKIRQSTGNFAVELAMTKEEVEKAVQIGFEEATLFMESGVKCLIIGEVGIGNTTASSAVLAAITGADPASIVGFGTGISKEQHENKIAVVQKAIAFHQPNSKDAIDILSKVGGLEMAAMVGAMIAAAQKQTPILLDGFISTVSACVAKLLAPGVENYMTLSHQSAEPGHLVAIQHLQIEPLLNLNMRLGEGTGAAVAYPILLSAVNMIKEMATFASANVAEKT</sequence>
<dbReference type="InterPro" id="IPR003200">
    <property type="entry name" value="Nict_dMeBzImd_PRibTrfase"/>
</dbReference>
<dbReference type="Gene3D" id="3.40.50.10210">
    <property type="match status" value="1"/>
</dbReference>
<keyword evidence="7 11" id="KW-0328">Glycosyltransferase</keyword>
<dbReference type="EC" id="2.4.2.21" evidence="4 11"/>
<evidence type="ECO:0000256" key="10">
    <source>
        <dbReference type="ARBA" id="ARBA00047340"/>
    </source>
</evidence>
<evidence type="ECO:0000256" key="2">
    <source>
        <dbReference type="ARBA" id="ARBA00005049"/>
    </source>
</evidence>
<comment type="catalytic activity">
    <reaction evidence="10 11">
        <text>5,6-dimethylbenzimidazole + nicotinate beta-D-ribonucleotide = alpha-ribazole 5'-phosphate + nicotinate + H(+)</text>
        <dbReference type="Rhea" id="RHEA:11196"/>
        <dbReference type="ChEBI" id="CHEBI:15378"/>
        <dbReference type="ChEBI" id="CHEBI:15890"/>
        <dbReference type="ChEBI" id="CHEBI:32544"/>
        <dbReference type="ChEBI" id="CHEBI:57502"/>
        <dbReference type="ChEBI" id="CHEBI:57918"/>
        <dbReference type="EC" id="2.4.2.21"/>
    </reaction>
</comment>
<comment type="caution">
    <text evidence="12">The sequence shown here is derived from an EMBL/GenBank/DDBJ whole genome shotgun (WGS) entry which is preliminary data.</text>
</comment>
<dbReference type="EMBL" id="JBHUGI010000027">
    <property type="protein sequence ID" value="MFD1928454.1"/>
    <property type="molecule type" value="Genomic_DNA"/>
</dbReference>
<reference evidence="13" key="1">
    <citation type="journal article" date="2019" name="Int. J. Syst. Evol. Microbiol.">
        <title>The Global Catalogue of Microorganisms (GCM) 10K type strain sequencing project: providing services to taxonomists for standard genome sequencing and annotation.</title>
        <authorList>
            <consortium name="The Broad Institute Genomics Platform"/>
            <consortium name="The Broad Institute Genome Sequencing Center for Infectious Disease"/>
            <person name="Wu L."/>
            <person name="Ma J."/>
        </authorList>
    </citation>
    <scope>NUCLEOTIDE SEQUENCE [LARGE SCALE GENOMIC DNA]</scope>
    <source>
        <strain evidence="13">CGMCC 4.7177</strain>
    </source>
</reference>
<evidence type="ECO:0000313" key="12">
    <source>
        <dbReference type="EMBL" id="MFD1928454.1"/>
    </source>
</evidence>
<dbReference type="NCBIfam" id="TIGR03160">
    <property type="entry name" value="cobT_DBIPRT"/>
    <property type="match status" value="1"/>
</dbReference>
<evidence type="ECO:0000256" key="6">
    <source>
        <dbReference type="ARBA" id="ARBA00022573"/>
    </source>
</evidence>
<dbReference type="SUPFAM" id="SSF52733">
    <property type="entry name" value="Nicotinate mononucleotide:5,6-dimethylbenzimidazole phosphoribosyltransferase (CobT)"/>
    <property type="match status" value="1"/>
</dbReference>
<dbReference type="PANTHER" id="PTHR43463">
    <property type="entry name" value="NICOTINATE-NUCLEOTIDE--DIMETHYLBENZIMIDAZOLE PHOSPHORIBOSYLTRANSFERASE"/>
    <property type="match status" value="1"/>
</dbReference>
<dbReference type="Proteomes" id="UP001597218">
    <property type="component" value="Unassembled WGS sequence"/>
</dbReference>
<dbReference type="Gene3D" id="1.10.1610.10">
    <property type="match status" value="1"/>
</dbReference>
<name>A0ABW4SJ49_9BACL</name>
<feature type="active site" description="Proton acceptor" evidence="11">
    <location>
        <position position="312"/>
    </location>
</feature>
<organism evidence="12 13">
    <name type="scientific">Sporosarcina siberiensis</name>
    <dbReference type="NCBI Taxonomy" id="1365606"/>
    <lineage>
        <taxon>Bacteria</taxon>
        <taxon>Bacillati</taxon>
        <taxon>Bacillota</taxon>
        <taxon>Bacilli</taxon>
        <taxon>Bacillales</taxon>
        <taxon>Caryophanaceae</taxon>
        <taxon>Sporosarcina</taxon>
    </lineage>
</organism>
<comment type="similarity">
    <text evidence="3 11">Belongs to the CobT family.</text>
</comment>
<evidence type="ECO:0000256" key="5">
    <source>
        <dbReference type="ARBA" id="ARBA00015486"/>
    </source>
</evidence>
<comment type="function">
    <text evidence="1 11">Catalyzes the synthesis of alpha-ribazole-5'-phosphate from nicotinate mononucleotide (NAMN) and 5,6-dimethylbenzimidazole (DMB).</text>
</comment>
<accession>A0ABW4SJ49</accession>
<keyword evidence="6 11" id="KW-0169">Cobalamin biosynthesis</keyword>
<proteinExistence type="inferred from homology"/>
<comment type="pathway">
    <text evidence="2 11">Nucleoside biosynthesis; alpha-ribazole biosynthesis; alpha-ribazole from 5,6-dimethylbenzimidazole: step 1/2.</text>
</comment>
<evidence type="ECO:0000256" key="11">
    <source>
        <dbReference type="HAMAP-Rule" id="MF_00230"/>
    </source>
</evidence>
<keyword evidence="13" id="KW-1185">Reference proteome</keyword>
<evidence type="ECO:0000256" key="3">
    <source>
        <dbReference type="ARBA" id="ARBA00007110"/>
    </source>
</evidence>
<dbReference type="InterPro" id="IPR023195">
    <property type="entry name" value="Nict_dMeBzImd_PRibTrfase_N"/>
</dbReference>
<keyword evidence="8 11" id="KW-0808">Transferase</keyword>
<dbReference type="RefSeq" id="WP_381537822.1">
    <property type="nucleotide sequence ID" value="NZ_JBHUGI010000027.1"/>
</dbReference>
<protein>
    <recommendedName>
        <fullName evidence="5 11">Nicotinate-nucleotide--dimethylbenzimidazole phosphoribosyltransferase</fullName>
        <shortName evidence="11">NN:DBI PRT</shortName>
        <ecNumber evidence="4 11">2.4.2.21</ecNumber>
    </recommendedName>
    <alternativeName>
        <fullName evidence="9 11">N(1)-alpha-phosphoribosyltransferase</fullName>
    </alternativeName>
</protein>
<dbReference type="InterPro" id="IPR036087">
    <property type="entry name" value="Nict_dMeBzImd_PRibTrfase_sf"/>
</dbReference>
<gene>
    <name evidence="11 12" type="primary">cobT</name>
    <name evidence="12" type="ORF">ACFSFY_10365</name>
</gene>
<evidence type="ECO:0000256" key="4">
    <source>
        <dbReference type="ARBA" id="ARBA00011991"/>
    </source>
</evidence>